<evidence type="ECO:0000313" key="3">
    <source>
        <dbReference type="Proteomes" id="UP001148614"/>
    </source>
</evidence>
<dbReference type="PANTHER" id="PTHR38166:SF1">
    <property type="entry name" value="C2H2-TYPE DOMAIN-CONTAINING PROTEIN"/>
    <property type="match status" value="1"/>
</dbReference>
<comment type="caution">
    <text evidence="2">The sequence shown here is derived from an EMBL/GenBank/DDBJ whole genome shotgun (WGS) entry which is preliminary data.</text>
</comment>
<dbReference type="EMBL" id="JANPWZ010000102">
    <property type="protein sequence ID" value="KAJ3579377.1"/>
    <property type="molecule type" value="Genomic_DNA"/>
</dbReference>
<evidence type="ECO:0000256" key="1">
    <source>
        <dbReference type="SAM" id="MobiDB-lite"/>
    </source>
</evidence>
<evidence type="ECO:0000313" key="2">
    <source>
        <dbReference type="EMBL" id="KAJ3579377.1"/>
    </source>
</evidence>
<dbReference type="AlphaFoldDB" id="A0A9W8NMZ1"/>
<gene>
    <name evidence="2" type="ORF">NPX13_g1191</name>
</gene>
<keyword evidence="3" id="KW-1185">Reference proteome</keyword>
<name>A0A9W8NMZ1_9PEZI</name>
<dbReference type="Proteomes" id="UP001148614">
    <property type="component" value="Unassembled WGS sequence"/>
</dbReference>
<accession>A0A9W8NMZ1</accession>
<feature type="compositionally biased region" description="Polar residues" evidence="1">
    <location>
        <begin position="49"/>
        <end position="63"/>
    </location>
</feature>
<proteinExistence type="predicted"/>
<sequence length="266" mass="29143">MNADSPQSNEIEGLAFISWDTSHVISNNAFDAVSFDSLKRKLSDGALSNGPNINNTSLNASNVKRSKPGQENEGVTVSAKRLACPFWKRDCLNAALSGACKGKDWGSMGRLNKHLNGSNEDKWTLMYQDLFPADNVVPSPYRDEPCVACSLKTTSRVLGDLRQHQAQTLMPLVTRELAAISQSHNMSNNLCADLANMFSQLSVRVLDEFQDKNSVISLEKGLIATSSHIPETHENSTYETMIPPPSPTTLALGHLQDFLNYDATLT</sequence>
<protein>
    <submittedName>
        <fullName evidence="2">Uncharacterized protein</fullName>
    </submittedName>
</protein>
<organism evidence="2 3">
    <name type="scientific">Xylaria arbuscula</name>
    <dbReference type="NCBI Taxonomy" id="114810"/>
    <lineage>
        <taxon>Eukaryota</taxon>
        <taxon>Fungi</taxon>
        <taxon>Dikarya</taxon>
        <taxon>Ascomycota</taxon>
        <taxon>Pezizomycotina</taxon>
        <taxon>Sordariomycetes</taxon>
        <taxon>Xylariomycetidae</taxon>
        <taxon>Xylariales</taxon>
        <taxon>Xylariaceae</taxon>
        <taxon>Xylaria</taxon>
    </lineage>
</organism>
<dbReference type="VEuPathDB" id="FungiDB:F4678DRAFT_447693"/>
<reference evidence="2" key="1">
    <citation type="submission" date="2022-07" db="EMBL/GenBank/DDBJ databases">
        <title>Genome Sequence of Xylaria arbuscula.</title>
        <authorList>
            <person name="Buettner E."/>
        </authorList>
    </citation>
    <scope>NUCLEOTIDE SEQUENCE</scope>
    <source>
        <strain evidence="2">VT107</strain>
    </source>
</reference>
<dbReference type="PANTHER" id="PTHR38166">
    <property type="entry name" value="C2H2-TYPE DOMAIN-CONTAINING PROTEIN-RELATED"/>
    <property type="match status" value="1"/>
</dbReference>
<feature type="region of interest" description="Disordered" evidence="1">
    <location>
        <begin position="49"/>
        <end position="74"/>
    </location>
</feature>